<feature type="region of interest" description="Disordered" evidence="8">
    <location>
        <begin position="548"/>
        <end position="567"/>
    </location>
</feature>
<evidence type="ECO:0000256" key="7">
    <source>
        <dbReference type="ARBA" id="ARBA00023224"/>
    </source>
</evidence>
<dbReference type="GO" id="GO:0005886">
    <property type="term" value="C:plasma membrane"/>
    <property type="evidence" value="ECO:0007669"/>
    <property type="project" value="TreeGrafter"/>
</dbReference>
<sequence>MYFSFVTGSTYFRHTLRFAAHWIVVAFTLERLIVVYFPLQTSVLCNPRSARRICLFILIISFLLPFYSFLMSDINNDEKHNVFECDIMNKFKNIYFYLTIIYGNLTLTFPILIVCIVNILIVRQLLHAGRLRKKQQQQQLSQTKKVDSANNEYVNMIVKNQLENDKVTWMLVVISVTFGILNFPYFIFWLVVCISRVRGKVPSDYVESGKMIAEVCYLLNYSLNFFLYVISRRSFRKVLIEKMRWRCDWFEQWRLNEMRLDAALRSQQIPRSTSLLNGNENLNALNRDVNMADNWCRRPSIDNPVLRLNSLPHKLVNNLNAIQSTPIDLPLIEQKEIPFYLDNLMNIDSNNNDSKSIIKRSSYRIPSPTILLPGEFVTASKTITTSNTTMNKTQRPTPIDSNRNFLISNQPNSFHLNIHSMRSTEEFISNKMSTSSINSLNFIQDLPSPKRSLSNITITSQKLSTSHFEPFILHKKAHDSVLSAQKTFSTKHSSTRNSHGPNPTISSSQMENDTHRSSMSKLSPDISSSPFHSFRNKLSNENLQFQYAPEPSSSETLPQTRVHHEKPESLWRTKLTMKTLLSMANRDEAQALKDKKPVDYHMFLSNKFNKNSLLQYDDHIDKKFIAHTKPTIAQQYNEQENRKLYKRLLNTMGLRKPVTIKQSEQIPIKTKRRTKTKPAVNVPKKIVLSSDDSTQCLTRDEFEKPILINYQAVPISVLNKCINFDILAASTEINKYNRPFYTKTWLCRRLTSTMSTHTSANVSRSKEIDEKISSLAESFHSTTDSMNRLQQTCANLLLDSTKHYQLDALNRLDTIEKQVEDFKKN</sequence>
<evidence type="ECO:0000256" key="4">
    <source>
        <dbReference type="ARBA" id="ARBA00023040"/>
    </source>
</evidence>
<evidence type="ECO:0000313" key="11">
    <source>
        <dbReference type="EMBL" id="CAF4602822.1"/>
    </source>
</evidence>
<dbReference type="GO" id="GO:0004930">
    <property type="term" value="F:G protein-coupled receptor activity"/>
    <property type="evidence" value="ECO:0007669"/>
    <property type="project" value="UniProtKB-KW"/>
</dbReference>
<organism evidence="11 12">
    <name type="scientific">Rotaria socialis</name>
    <dbReference type="NCBI Taxonomy" id="392032"/>
    <lineage>
        <taxon>Eukaryota</taxon>
        <taxon>Metazoa</taxon>
        <taxon>Spiralia</taxon>
        <taxon>Gnathifera</taxon>
        <taxon>Rotifera</taxon>
        <taxon>Eurotatoria</taxon>
        <taxon>Bdelloidea</taxon>
        <taxon>Philodinida</taxon>
        <taxon>Philodinidae</taxon>
        <taxon>Rotaria</taxon>
    </lineage>
</organism>
<evidence type="ECO:0000256" key="5">
    <source>
        <dbReference type="ARBA" id="ARBA00023136"/>
    </source>
</evidence>
<feature type="transmembrane region" description="Helical" evidence="9">
    <location>
        <begin position="94"/>
        <end position="122"/>
    </location>
</feature>
<feature type="transmembrane region" description="Helical" evidence="9">
    <location>
        <begin position="53"/>
        <end position="74"/>
    </location>
</feature>
<feature type="compositionally biased region" description="Polar residues" evidence="8">
    <location>
        <begin position="548"/>
        <end position="559"/>
    </location>
</feature>
<evidence type="ECO:0000256" key="8">
    <source>
        <dbReference type="SAM" id="MobiDB-lite"/>
    </source>
</evidence>
<evidence type="ECO:0000313" key="12">
    <source>
        <dbReference type="Proteomes" id="UP000663838"/>
    </source>
</evidence>
<dbReference type="Pfam" id="PF00001">
    <property type="entry name" value="7tm_1"/>
    <property type="match status" value="1"/>
</dbReference>
<reference evidence="11" key="1">
    <citation type="submission" date="2021-02" db="EMBL/GenBank/DDBJ databases">
        <authorList>
            <person name="Nowell W R."/>
        </authorList>
    </citation>
    <scope>NUCLEOTIDE SEQUENCE</scope>
</reference>
<evidence type="ECO:0000256" key="6">
    <source>
        <dbReference type="ARBA" id="ARBA00023170"/>
    </source>
</evidence>
<proteinExistence type="predicted"/>
<dbReference type="AlphaFoldDB" id="A0A821CIB2"/>
<protein>
    <recommendedName>
        <fullName evidence="10">G-protein coupled receptors family 1 profile domain-containing protein</fullName>
    </recommendedName>
</protein>
<keyword evidence="3 9" id="KW-1133">Transmembrane helix</keyword>
<dbReference type="EMBL" id="CAJOBS010000565">
    <property type="protein sequence ID" value="CAF4602822.1"/>
    <property type="molecule type" value="Genomic_DNA"/>
</dbReference>
<evidence type="ECO:0000256" key="9">
    <source>
        <dbReference type="SAM" id="Phobius"/>
    </source>
</evidence>
<dbReference type="PROSITE" id="PS50262">
    <property type="entry name" value="G_PROTEIN_RECEP_F1_2"/>
    <property type="match status" value="1"/>
</dbReference>
<evidence type="ECO:0000256" key="2">
    <source>
        <dbReference type="ARBA" id="ARBA00022692"/>
    </source>
</evidence>
<gene>
    <name evidence="11" type="ORF">TOA249_LOCUS10730</name>
</gene>
<feature type="region of interest" description="Disordered" evidence="8">
    <location>
        <begin position="486"/>
        <end position="533"/>
    </location>
</feature>
<dbReference type="InterPro" id="IPR000276">
    <property type="entry name" value="GPCR_Rhodpsn"/>
</dbReference>
<evidence type="ECO:0000256" key="3">
    <source>
        <dbReference type="ARBA" id="ARBA00022989"/>
    </source>
</evidence>
<keyword evidence="4" id="KW-0297">G-protein coupled receptor</keyword>
<accession>A0A821CIB2</accession>
<dbReference type="PANTHER" id="PTHR24243:SF230">
    <property type="entry name" value="G-PROTEIN COUPLED RECEPTORS FAMILY 1 PROFILE DOMAIN-CONTAINING PROTEIN"/>
    <property type="match status" value="1"/>
</dbReference>
<comment type="caution">
    <text evidence="11">The sequence shown here is derived from an EMBL/GenBank/DDBJ whole genome shotgun (WGS) entry which is preliminary data.</text>
</comment>
<keyword evidence="5 9" id="KW-0472">Membrane</keyword>
<name>A0A821CIB2_9BILA</name>
<keyword evidence="7" id="KW-0807">Transducer</keyword>
<dbReference type="PANTHER" id="PTHR24243">
    <property type="entry name" value="G-PROTEIN COUPLED RECEPTOR"/>
    <property type="match status" value="1"/>
</dbReference>
<evidence type="ECO:0000256" key="1">
    <source>
        <dbReference type="ARBA" id="ARBA00004141"/>
    </source>
</evidence>
<dbReference type="Proteomes" id="UP000663838">
    <property type="component" value="Unassembled WGS sequence"/>
</dbReference>
<feature type="domain" description="G-protein coupled receptors family 1 profile" evidence="10">
    <location>
        <begin position="1"/>
        <end position="228"/>
    </location>
</feature>
<keyword evidence="2 9" id="KW-0812">Transmembrane</keyword>
<dbReference type="Gene3D" id="1.20.1070.10">
    <property type="entry name" value="Rhodopsin 7-helix transmembrane proteins"/>
    <property type="match status" value="1"/>
</dbReference>
<evidence type="ECO:0000259" key="10">
    <source>
        <dbReference type="PROSITE" id="PS50262"/>
    </source>
</evidence>
<dbReference type="SUPFAM" id="SSF81321">
    <property type="entry name" value="Family A G protein-coupled receptor-like"/>
    <property type="match status" value="1"/>
</dbReference>
<feature type="transmembrane region" description="Helical" evidence="9">
    <location>
        <begin position="20"/>
        <end position="41"/>
    </location>
</feature>
<keyword evidence="6" id="KW-0675">Receptor</keyword>
<comment type="subcellular location">
    <subcellularLocation>
        <location evidence="1">Membrane</location>
        <topology evidence="1">Multi-pass membrane protein</topology>
    </subcellularLocation>
</comment>
<feature type="transmembrane region" description="Helical" evidence="9">
    <location>
        <begin position="169"/>
        <end position="191"/>
    </location>
</feature>
<dbReference type="InterPro" id="IPR017452">
    <property type="entry name" value="GPCR_Rhodpsn_7TM"/>
</dbReference>